<evidence type="ECO:0000313" key="2">
    <source>
        <dbReference type="Proteomes" id="UP001549104"/>
    </source>
</evidence>
<reference evidence="1 2" key="1">
    <citation type="submission" date="2024-06" db="EMBL/GenBank/DDBJ databases">
        <title>Sorghum-associated microbial communities from plants grown in Nebraska, USA.</title>
        <authorList>
            <person name="Schachtman D."/>
        </authorList>
    </citation>
    <scope>NUCLEOTIDE SEQUENCE [LARGE SCALE GENOMIC DNA]</scope>
    <source>
        <strain evidence="1 2">1288</strain>
    </source>
</reference>
<gene>
    <name evidence="1" type="ORF">ABIC55_002237</name>
</gene>
<name>A0ABV2K7U9_SPOPS</name>
<evidence type="ECO:0000313" key="1">
    <source>
        <dbReference type="EMBL" id="MET3657150.1"/>
    </source>
</evidence>
<proteinExistence type="predicted"/>
<accession>A0ABV2K7U9</accession>
<dbReference type="Proteomes" id="UP001549104">
    <property type="component" value="Unassembled WGS sequence"/>
</dbReference>
<protein>
    <submittedName>
        <fullName evidence="1">Uncharacterized protein</fullName>
    </submittedName>
</protein>
<keyword evidence="2" id="KW-1185">Reference proteome</keyword>
<dbReference type="EMBL" id="JBEPME010000002">
    <property type="protein sequence ID" value="MET3657150.1"/>
    <property type="molecule type" value="Genomic_DNA"/>
</dbReference>
<sequence length="61" mass="6354">MFGDCCFGVRTVIRFGHMSLCCSGNCTTRGKKVGSCGSEMGGMTVIPFWEGVVLVVMGVGG</sequence>
<organism evidence="1 2">
    <name type="scientific">Sporosarcina psychrophila</name>
    <name type="common">Bacillus psychrophilus</name>
    <dbReference type="NCBI Taxonomy" id="1476"/>
    <lineage>
        <taxon>Bacteria</taxon>
        <taxon>Bacillati</taxon>
        <taxon>Bacillota</taxon>
        <taxon>Bacilli</taxon>
        <taxon>Bacillales</taxon>
        <taxon>Caryophanaceae</taxon>
        <taxon>Sporosarcina</taxon>
    </lineage>
</organism>
<comment type="caution">
    <text evidence="1">The sequence shown here is derived from an EMBL/GenBank/DDBJ whole genome shotgun (WGS) entry which is preliminary data.</text>
</comment>